<feature type="region of interest" description="Disordered" evidence="1">
    <location>
        <begin position="469"/>
        <end position="500"/>
    </location>
</feature>
<feature type="region of interest" description="Disordered" evidence="1">
    <location>
        <begin position="267"/>
        <end position="358"/>
    </location>
</feature>
<proteinExistence type="predicted"/>
<evidence type="ECO:0000256" key="1">
    <source>
        <dbReference type="SAM" id="MobiDB-lite"/>
    </source>
</evidence>
<feature type="domain" description="C2H2-type" evidence="2">
    <location>
        <begin position="377"/>
        <end position="402"/>
    </location>
</feature>
<feature type="domain" description="C2H2-type" evidence="2">
    <location>
        <begin position="408"/>
        <end position="437"/>
    </location>
</feature>
<name>A0A9N9PX88_9HELO</name>
<dbReference type="AlphaFoldDB" id="A0A9N9PX88"/>
<keyword evidence="4" id="KW-1185">Reference proteome</keyword>
<dbReference type="GO" id="GO:0005634">
    <property type="term" value="C:nucleus"/>
    <property type="evidence" value="ECO:0007669"/>
    <property type="project" value="TreeGrafter"/>
</dbReference>
<evidence type="ECO:0000259" key="2">
    <source>
        <dbReference type="SMART" id="SM00355"/>
    </source>
</evidence>
<feature type="compositionally biased region" description="Basic residues" evidence="1">
    <location>
        <begin position="491"/>
        <end position="500"/>
    </location>
</feature>
<feature type="compositionally biased region" description="Pro residues" evidence="1">
    <location>
        <begin position="44"/>
        <end position="56"/>
    </location>
</feature>
<protein>
    <recommendedName>
        <fullName evidence="2">C2H2-type domain-containing protein</fullName>
    </recommendedName>
</protein>
<feature type="domain" description="C2H2-type" evidence="2">
    <location>
        <begin position="442"/>
        <end position="467"/>
    </location>
</feature>
<dbReference type="Proteomes" id="UP000701801">
    <property type="component" value="Unassembled WGS sequence"/>
</dbReference>
<dbReference type="OrthoDB" id="6077919at2759"/>
<feature type="region of interest" description="Disordered" evidence="1">
    <location>
        <begin position="127"/>
        <end position="152"/>
    </location>
</feature>
<dbReference type="GO" id="GO:0006357">
    <property type="term" value="P:regulation of transcription by RNA polymerase II"/>
    <property type="evidence" value="ECO:0007669"/>
    <property type="project" value="TreeGrafter"/>
</dbReference>
<feature type="compositionally biased region" description="Basic and acidic residues" evidence="1">
    <location>
        <begin position="469"/>
        <end position="478"/>
    </location>
</feature>
<dbReference type="InterPro" id="IPR036236">
    <property type="entry name" value="Znf_C2H2_sf"/>
</dbReference>
<feature type="compositionally biased region" description="Basic and acidic residues" evidence="1">
    <location>
        <begin position="139"/>
        <end position="149"/>
    </location>
</feature>
<gene>
    <name evidence="3" type="ORF">HYALB_00002059</name>
</gene>
<dbReference type="Gene3D" id="3.30.160.60">
    <property type="entry name" value="Classic Zinc Finger"/>
    <property type="match status" value="2"/>
</dbReference>
<dbReference type="PANTHER" id="PTHR46179">
    <property type="entry name" value="ZINC FINGER PROTEIN"/>
    <property type="match status" value="1"/>
</dbReference>
<dbReference type="EMBL" id="CAJVRM010000020">
    <property type="protein sequence ID" value="CAG8971475.1"/>
    <property type="molecule type" value="Genomic_DNA"/>
</dbReference>
<feature type="compositionally biased region" description="Basic and acidic residues" evidence="1">
    <location>
        <begin position="176"/>
        <end position="204"/>
    </location>
</feature>
<feature type="compositionally biased region" description="Pro residues" evidence="1">
    <location>
        <begin position="274"/>
        <end position="285"/>
    </location>
</feature>
<dbReference type="SMART" id="SM00355">
    <property type="entry name" value="ZnF_C2H2"/>
    <property type="match status" value="3"/>
</dbReference>
<reference evidence="3" key="1">
    <citation type="submission" date="2021-07" db="EMBL/GenBank/DDBJ databases">
        <authorList>
            <person name="Durling M."/>
        </authorList>
    </citation>
    <scope>NUCLEOTIDE SEQUENCE</scope>
</reference>
<feature type="region of interest" description="Disordered" evidence="1">
    <location>
        <begin position="166"/>
        <end position="253"/>
    </location>
</feature>
<comment type="caution">
    <text evidence="3">The sequence shown here is derived from an EMBL/GenBank/DDBJ whole genome shotgun (WGS) entry which is preliminary data.</text>
</comment>
<dbReference type="InterPro" id="IPR013087">
    <property type="entry name" value="Znf_C2H2_type"/>
</dbReference>
<dbReference type="SUPFAM" id="SSF57667">
    <property type="entry name" value="beta-beta-alpha zinc fingers"/>
    <property type="match status" value="1"/>
</dbReference>
<evidence type="ECO:0000313" key="3">
    <source>
        <dbReference type="EMBL" id="CAG8971475.1"/>
    </source>
</evidence>
<sequence length="500" mass="53711">MTEVENHHHHAHVPPSDAYYDSDDVGGPSSPQMNAVTVNFQPSSTPPYMVPQPPALSPVSSSGSPGRKISKPTASKSDVGLVRMMGNGNIDVAQQAGAEVLAAADENDTDEAAQNGTVVCINTADDKSEECTAEGQTGSEKDASEKGEAESNDLALVAAKAMNVLGSISPPPPKLVEVKNEKLSTEVPPEKESTEKARPVERRPTIPLIFVANSNGHGSSDGGVSGLDRRTSVTEELPPIRHHSPSPALSNGIRVVKPTLPSLSDSLKSIAHEPLPPVQSPPARQPPLFSAVSNHGSPPKSPNDTFRRELPSPGRAAFYPYNSHRRPSQTQSDGIQYSSAADYSSSNTETPSTDASATPAIDRMSIDGITNPQIGGFHCTYPGCNAQPFQTQYLLNSHANVHSSNRPHYCSVKGCPRSEGGKGFKRKNEMIRHGLVHDSPGYVCPFCPGREHKYPRPDNLQRHVRVHHVDKDKDDPQLRDVLSQRPEGPSRGRRRRGGNS</sequence>
<feature type="region of interest" description="Disordered" evidence="1">
    <location>
        <begin position="1"/>
        <end position="79"/>
    </location>
</feature>
<organism evidence="3 4">
    <name type="scientific">Hymenoscyphus albidus</name>
    <dbReference type="NCBI Taxonomy" id="595503"/>
    <lineage>
        <taxon>Eukaryota</taxon>
        <taxon>Fungi</taxon>
        <taxon>Dikarya</taxon>
        <taxon>Ascomycota</taxon>
        <taxon>Pezizomycotina</taxon>
        <taxon>Leotiomycetes</taxon>
        <taxon>Helotiales</taxon>
        <taxon>Helotiaceae</taxon>
        <taxon>Hymenoscyphus</taxon>
    </lineage>
</organism>
<dbReference type="PANTHER" id="PTHR46179:SF19">
    <property type="entry name" value="C2H2 FINGER DOMAIN TRANSCRIPTION FACTOR (EUROFUNG)-RELATED"/>
    <property type="match status" value="1"/>
</dbReference>
<feature type="compositionally biased region" description="Polar residues" evidence="1">
    <location>
        <begin position="328"/>
        <end position="356"/>
    </location>
</feature>
<evidence type="ECO:0000313" key="4">
    <source>
        <dbReference type="Proteomes" id="UP000701801"/>
    </source>
</evidence>
<dbReference type="InterPro" id="IPR051061">
    <property type="entry name" value="Zinc_finger_trans_reg"/>
</dbReference>
<accession>A0A9N9PX88</accession>
<feature type="compositionally biased region" description="Polar residues" evidence="1">
    <location>
        <begin position="29"/>
        <end position="43"/>
    </location>
</feature>